<dbReference type="EMBL" id="CP006934">
    <property type="protein sequence ID" value="AHI53668.1"/>
    <property type="molecule type" value="Genomic_DNA"/>
</dbReference>
<accession>W6A954</accession>
<dbReference type="HOGENOM" id="CLU_1460421_0_0_14"/>
<evidence type="ECO:0000313" key="3">
    <source>
        <dbReference type="Proteomes" id="UP000019265"/>
    </source>
</evidence>
<sequence>MLINLIKTGIIHKRSLLLIYYKIIGLNENQVLIILLIMQLSNDDRKFITARELSEYMTLTTEKIDEEILKLVKLKLIKIENNKGKSVINLFPLFNQLAIICENSISDSEDEIDVVQIIKDRFQIPMTNEQSDSLKKNLEKNISIPSLIDLIAVNNVHDFESLEKIIKTNLKSKPKALTKYNWLID</sequence>
<dbReference type="Pfam" id="PF21984">
    <property type="entry name" value="DnaD_N"/>
    <property type="match status" value="1"/>
</dbReference>
<dbReference type="InterPro" id="IPR030892">
    <property type="entry name" value="DnaD_Mollicutes"/>
</dbReference>
<dbReference type="NCBIfam" id="TIGR04548">
    <property type="entry name" value="DnaD_Mollicutes"/>
    <property type="match status" value="1"/>
</dbReference>
<name>W6A954_9MOLU</name>
<dbReference type="OrthoDB" id="399088at2"/>
<evidence type="ECO:0000313" key="2">
    <source>
        <dbReference type="EMBL" id="AHI53668.1"/>
    </source>
</evidence>
<dbReference type="PATRIC" id="fig|1276257.3.peg.262"/>
<keyword evidence="3" id="KW-1185">Reference proteome</keyword>
<dbReference type="STRING" id="1276257.SSABA_v1c02560"/>
<dbReference type="InterPro" id="IPR053843">
    <property type="entry name" value="DnaD_N"/>
</dbReference>
<evidence type="ECO:0000259" key="1">
    <source>
        <dbReference type="Pfam" id="PF21984"/>
    </source>
</evidence>
<dbReference type="Gene3D" id="1.10.10.10">
    <property type="entry name" value="Winged helix-like DNA-binding domain superfamily/Winged helix DNA-binding domain"/>
    <property type="match status" value="1"/>
</dbReference>
<dbReference type="RefSeq" id="WP_025250804.1">
    <property type="nucleotide sequence ID" value="NZ_CP006934.1"/>
</dbReference>
<dbReference type="InterPro" id="IPR036388">
    <property type="entry name" value="WH-like_DNA-bd_sf"/>
</dbReference>
<dbReference type="KEGG" id="ssab:SSABA_v1c02560"/>
<proteinExistence type="predicted"/>
<dbReference type="AlphaFoldDB" id="W6A954"/>
<protein>
    <submittedName>
        <fullName evidence="2">Putative dnad-like replication protein</fullName>
    </submittedName>
</protein>
<reference evidence="2 3" key="1">
    <citation type="journal article" date="2014" name="Genome Biol. Evol.">
        <title>Molecular evolution of the substrate utilization strategies and putative virulence factors in mosquito-associated Spiroplasma species.</title>
        <authorList>
            <person name="Chang T.H."/>
            <person name="Lo W.S."/>
            <person name="Ku C."/>
            <person name="Chen L.L."/>
            <person name="Kuo C.H."/>
        </authorList>
    </citation>
    <scope>NUCLEOTIDE SEQUENCE [LARGE SCALE GENOMIC DNA]</scope>
    <source>
        <strain evidence="2">Ar-1343</strain>
    </source>
</reference>
<gene>
    <name evidence="2" type="ORF">SSABA_v1c02560</name>
</gene>
<organism evidence="2 3">
    <name type="scientific">Spiroplasma sabaudiense Ar-1343</name>
    <dbReference type="NCBI Taxonomy" id="1276257"/>
    <lineage>
        <taxon>Bacteria</taxon>
        <taxon>Bacillati</taxon>
        <taxon>Mycoplasmatota</taxon>
        <taxon>Mollicutes</taxon>
        <taxon>Entomoplasmatales</taxon>
        <taxon>Spiroplasmataceae</taxon>
        <taxon>Spiroplasma</taxon>
    </lineage>
</organism>
<dbReference type="Proteomes" id="UP000019265">
    <property type="component" value="Chromosome"/>
</dbReference>
<feature type="domain" description="DnaD N-terminal" evidence="1">
    <location>
        <begin position="15"/>
        <end position="101"/>
    </location>
</feature>